<keyword evidence="2" id="KW-0472">Membrane</keyword>
<name>A0A0F7V2X0_TOXGV</name>
<feature type="region of interest" description="Disordered" evidence="1">
    <location>
        <begin position="280"/>
        <end position="306"/>
    </location>
</feature>
<feature type="transmembrane region" description="Helical" evidence="2">
    <location>
        <begin position="112"/>
        <end position="130"/>
    </location>
</feature>
<evidence type="ECO:0000256" key="1">
    <source>
        <dbReference type="SAM" id="MobiDB-lite"/>
    </source>
</evidence>
<proteinExistence type="predicted"/>
<feature type="transmembrane region" description="Helical" evidence="2">
    <location>
        <begin position="49"/>
        <end position="67"/>
    </location>
</feature>
<gene>
    <name evidence="3" type="ORF">BN1205_062580</name>
</gene>
<organism evidence="3">
    <name type="scientific">Toxoplasma gondii (strain ATCC 50861 / VEG)</name>
    <dbReference type="NCBI Taxonomy" id="432359"/>
    <lineage>
        <taxon>Eukaryota</taxon>
        <taxon>Sar</taxon>
        <taxon>Alveolata</taxon>
        <taxon>Apicomplexa</taxon>
        <taxon>Conoidasida</taxon>
        <taxon>Coccidia</taxon>
        <taxon>Eucoccidiorida</taxon>
        <taxon>Eimeriorina</taxon>
        <taxon>Sarcocystidae</taxon>
        <taxon>Toxoplasma</taxon>
    </lineage>
</organism>
<evidence type="ECO:0000313" key="3">
    <source>
        <dbReference type="EMBL" id="CEL76821.1"/>
    </source>
</evidence>
<accession>A0A0F7V2X0</accession>
<dbReference type="EMBL" id="LN714500">
    <property type="protein sequence ID" value="CEL76821.1"/>
    <property type="molecule type" value="Genomic_DNA"/>
</dbReference>
<sequence>MEKMSVSLKALCLAPFNASDFKAAVFGGLFGGLASFLVTHLLLELTFSPFFSVFFAILLASIAGLVIQRALAIDPPVPPPALGFADEDDSLDLDPDTSLHSRMYSTQMQTRNLLFAFAFMIILSALFALFVDKAWFSSINWVVKIPMYCLLGNTLCFLLVFAGVDIVNFYCDMVWWEGRGNSCGVGGITGCFSDTAGLPGQPSAPLPVHNSAQVCVLLVGSLLLGSVFGFFYGLFDHDDVYASVRLIQDRYVCVPIAVIIGTFTAVLAARLGRGPAPDAAPLSDNAWTGRTGSSGPGGRGNAADAKQMSTEEFLNDDEEEGAMLFGHNALVA</sequence>
<protein>
    <recommendedName>
        <fullName evidence="4">Transmembrane protein</fullName>
    </recommendedName>
</protein>
<feature type="transmembrane region" description="Helical" evidence="2">
    <location>
        <begin position="247"/>
        <end position="269"/>
    </location>
</feature>
<reference evidence="3" key="1">
    <citation type="journal article" date="2015" name="PLoS ONE">
        <title>Comprehensive Evaluation of Toxoplasma gondii VEG and Neospora caninum LIV Genomes with Tachyzoite Stage Transcriptome and Proteome Defines Novel Transcript Features.</title>
        <authorList>
            <person name="Ramaprasad A."/>
            <person name="Mourier T."/>
            <person name="Naeem R."/>
            <person name="Malas T.B."/>
            <person name="Moussa E."/>
            <person name="Panigrahi A."/>
            <person name="Vermont S.J."/>
            <person name="Otto T.D."/>
            <person name="Wastling J."/>
            <person name="Pain A."/>
        </authorList>
    </citation>
    <scope>NUCLEOTIDE SEQUENCE</scope>
    <source>
        <strain evidence="3">VEG</strain>
    </source>
</reference>
<feature type="transmembrane region" description="Helical" evidence="2">
    <location>
        <begin position="214"/>
        <end position="235"/>
    </location>
</feature>
<feature type="transmembrane region" description="Helical" evidence="2">
    <location>
        <begin position="150"/>
        <end position="171"/>
    </location>
</feature>
<evidence type="ECO:0008006" key="4">
    <source>
        <dbReference type="Google" id="ProtNLM"/>
    </source>
</evidence>
<dbReference type="AlphaFoldDB" id="A0A0F7V2X0"/>
<evidence type="ECO:0000256" key="2">
    <source>
        <dbReference type="SAM" id="Phobius"/>
    </source>
</evidence>
<keyword evidence="2" id="KW-0812">Transmembrane</keyword>
<feature type="transmembrane region" description="Helical" evidence="2">
    <location>
        <begin position="21"/>
        <end position="43"/>
    </location>
</feature>
<keyword evidence="2" id="KW-1133">Transmembrane helix</keyword>